<proteinExistence type="predicted"/>
<evidence type="ECO:0000313" key="1">
    <source>
        <dbReference type="EMBL" id="EDL99146.1"/>
    </source>
</evidence>
<gene>
    <name evidence="1" type="ORF">rCG_22193</name>
</gene>
<accession>A6INR4</accession>
<sequence>MSTSKGLEGKACGLALPDGKTLLTFLPSYADKGICLGSRNWMSLAGKLREALEHPQPCTLSHQCSVHGWRKKLYPLPSDLTPHPLCHAIVTPGHTS</sequence>
<dbReference type="AlphaFoldDB" id="A6INR4"/>
<dbReference type="EMBL" id="CH473965">
    <property type="protein sequence ID" value="EDL99146.1"/>
    <property type="molecule type" value="Genomic_DNA"/>
</dbReference>
<evidence type="ECO:0000313" key="2">
    <source>
        <dbReference type="Proteomes" id="UP000234681"/>
    </source>
</evidence>
<name>A6INR4_RAT</name>
<reference evidence="1 2" key="1">
    <citation type="submission" date="2005-09" db="EMBL/GenBank/DDBJ databases">
        <authorList>
            <person name="Mural R.J."/>
            <person name="Li P.W."/>
            <person name="Adams M.D."/>
            <person name="Amanatides P.G."/>
            <person name="Baden-Tillson H."/>
            <person name="Barnstead M."/>
            <person name="Chin S.H."/>
            <person name="Dew I."/>
            <person name="Evans C.A."/>
            <person name="Ferriera S."/>
            <person name="Flanigan M."/>
            <person name="Fosler C."/>
            <person name="Glodek A."/>
            <person name="Gu Z."/>
            <person name="Holt R.A."/>
            <person name="Jennings D."/>
            <person name="Kraft C.L."/>
            <person name="Lu F."/>
            <person name="Nguyen T."/>
            <person name="Nusskern D.R."/>
            <person name="Pfannkoch C.M."/>
            <person name="Sitter C."/>
            <person name="Sutton G.G."/>
            <person name="Venter J.C."/>
            <person name="Wang Z."/>
            <person name="Woodage T."/>
            <person name="Zheng X.H."/>
            <person name="Zhong F."/>
        </authorList>
    </citation>
    <scope>NUCLEOTIDE SEQUENCE [LARGE SCALE GENOMIC DNA]</scope>
    <source>
        <strain>BN</strain>
        <strain evidence="2">Sprague-Dawley</strain>
    </source>
</reference>
<protein>
    <submittedName>
        <fullName evidence="1">RCG22193</fullName>
    </submittedName>
</protein>
<organism evidence="1 2">
    <name type="scientific">Rattus norvegicus</name>
    <name type="common">Rat</name>
    <dbReference type="NCBI Taxonomy" id="10116"/>
    <lineage>
        <taxon>Eukaryota</taxon>
        <taxon>Metazoa</taxon>
        <taxon>Chordata</taxon>
        <taxon>Craniata</taxon>
        <taxon>Vertebrata</taxon>
        <taxon>Euteleostomi</taxon>
        <taxon>Mammalia</taxon>
        <taxon>Eutheria</taxon>
        <taxon>Euarchontoglires</taxon>
        <taxon>Glires</taxon>
        <taxon>Rodentia</taxon>
        <taxon>Myomorpha</taxon>
        <taxon>Muroidea</taxon>
        <taxon>Muridae</taxon>
        <taxon>Murinae</taxon>
        <taxon>Rattus</taxon>
    </lineage>
</organism>
<dbReference type="Proteomes" id="UP000234681">
    <property type="component" value="Chromosome 9"/>
</dbReference>